<dbReference type="InterPro" id="IPR007879">
    <property type="entry name" value="Baculo_p33"/>
</dbReference>
<dbReference type="Proteomes" id="UP000242804">
    <property type="component" value="Segment"/>
</dbReference>
<organism evidence="1 2">
    <name type="scientific">Neodiprion abietis nucleopolyhedrovirus</name>
    <dbReference type="NCBI Taxonomy" id="204507"/>
    <lineage>
        <taxon>Viruses</taxon>
        <taxon>Viruses incertae sedis</taxon>
        <taxon>Naldaviricetes</taxon>
        <taxon>Lefavirales</taxon>
        <taxon>Baculoviridae</taxon>
        <taxon>Gammabaculovirus</taxon>
        <taxon>Gammabaculovirus neabietis</taxon>
    </lineage>
</organism>
<reference evidence="1 2" key="1">
    <citation type="journal article" date="2006" name="J. Virol.">
        <title>Sequence analysis and organization of the Neodiprion abietis nucleopolyhedrovirus genome.</title>
        <authorList>
            <person name="Duffy S.P."/>
            <person name="Young A.M."/>
            <person name="Morin B."/>
            <person name="Lucarotti C.J."/>
            <person name="Koop B.F."/>
            <person name="Levin D.B."/>
        </authorList>
    </citation>
    <scope>NUCLEOTIDE SEQUENCE [LARGE SCALE GENOMIC DNA]</scope>
</reference>
<evidence type="ECO:0000313" key="1">
    <source>
        <dbReference type="EMBL" id="ABC74882.1"/>
    </source>
</evidence>
<name>Q0ZP72_9CBAC</name>
<gene>
    <name evidence="1" type="primary">p33</name>
</gene>
<dbReference type="RefSeq" id="YP_667856.1">
    <property type="nucleotide sequence ID" value="NC_008252.1"/>
</dbReference>
<dbReference type="OrthoDB" id="8905at10239"/>
<keyword evidence="2" id="KW-1185">Reference proteome</keyword>
<dbReference type="Pfam" id="PF05214">
    <property type="entry name" value="Baculo_p33"/>
    <property type="match status" value="1"/>
</dbReference>
<protein>
    <submittedName>
        <fullName evidence="1">Uncharacterized protein p33</fullName>
    </submittedName>
</protein>
<dbReference type="GeneID" id="4179177"/>
<evidence type="ECO:0000313" key="2">
    <source>
        <dbReference type="Proteomes" id="UP000242804"/>
    </source>
</evidence>
<proteinExistence type="predicted"/>
<sequence>MPSQLMDRYIDMLKFEIKTIFRQIHVNITNDSVVDIMKSEVAYYLQLWASISHQNISKEFMSELLVALKSNKNFDTTYADMLERFNVVNLQPVDEKPHIRRYWDLIHLIAHVIDELIDKRNMQKFDVLSKRIQNLTMLISNIYYKLGCAMCVEHWFRIQGYLIQAIERLNISRLLERDGVAVYTVNLEEDDGTEHTIPKHFCLYRSFQIHNHVNNYRAYQDDQRKGHTTANVIQKTKQLQLYRPIRWLDYKKLLFD</sequence>
<dbReference type="KEGG" id="vg:4179177"/>
<accession>Q0ZP72</accession>
<dbReference type="EMBL" id="DQ317692">
    <property type="protein sequence ID" value="ABC74882.1"/>
    <property type="molecule type" value="Genomic_DNA"/>
</dbReference>